<name>A0A7J6P3P6_PEROL</name>
<evidence type="ECO:0000313" key="1">
    <source>
        <dbReference type="EMBL" id="KAF4690749.1"/>
    </source>
</evidence>
<sequence length="229" mass="26024">MDAWEEIWDNLEAFITQLVTKVLRRARRELQADVTSDVTATVASDVNGPTEWDTDLSKSYNAAVVIQRLVRSRRSSMLQVAGIQTNEHVDNSATHLLGPGRSTRLPPSVIRVTRQRRVGYNPRCMSRGVSPKMDSRRFIIYPLVSSSGEIFQVIGALYYQRILGLLDDHRPSLDPTRWAAHVSITHANECLRRSSCWKGSLTTAPLELLWSSYTNMRRRVAKSLSTERR</sequence>
<protein>
    <submittedName>
        <fullName evidence="1">Uncharacterized protein</fullName>
    </submittedName>
</protein>
<dbReference type="EMBL" id="JABANP010000093">
    <property type="protein sequence ID" value="KAF4690749.1"/>
    <property type="molecule type" value="Genomic_DNA"/>
</dbReference>
<reference evidence="1 2" key="1">
    <citation type="submission" date="2020-04" db="EMBL/GenBank/DDBJ databases">
        <title>Perkinsus olseni comparative genomics.</title>
        <authorList>
            <person name="Bogema D.R."/>
        </authorList>
    </citation>
    <scope>NUCLEOTIDE SEQUENCE [LARGE SCALE GENOMIC DNA]</scope>
    <source>
        <strain evidence="1">00978-12</strain>
    </source>
</reference>
<proteinExistence type="predicted"/>
<evidence type="ECO:0000313" key="2">
    <source>
        <dbReference type="Proteomes" id="UP000541610"/>
    </source>
</evidence>
<dbReference type="AlphaFoldDB" id="A0A7J6P3P6"/>
<dbReference type="Proteomes" id="UP000541610">
    <property type="component" value="Unassembled WGS sequence"/>
</dbReference>
<organism evidence="1 2">
    <name type="scientific">Perkinsus olseni</name>
    <name type="common">Perkinsus atlanticus</name>
    <dbReference type="NCBI Taxonomy" id="32597"/>
    <lineage>
        <taxon>Eukaryota</taxon>
        <taxon>Sar</taxon>
        <taxon>Alveolata</taxon>
        <taxon>Perkinsozoa</taxon>
        <taxon>Perkinsea</taxon>
        <taxon>Perkinsida</taxon>
        <taxon>Perkinsidae</taxon>
        <taxon>Perkinsus</taxon>
    </lineage>
</organism>
<comment type="caution">
    <text evidence="1">The sequence shown here is derived from an EMBL/GenBank/DDBJ whole genome shotgun (WGS) entry which is preliminary data.</text>
</comment>
<accession>A0A7J6P3P6</accession>
<gene>
    <name evidence="1" type="ORF">FOZ60_016947</name>
</gene>